<proteinExistence type="predicted"/>
<gene>
    <name evidence="4" type="ORF">PMG11_05811</name>
</gene>
<dbReference type="OrthoDB" id="1577640at2759"/>
<keyword evidence="1" id="KW-0677">Repeat</keyword>
<reference evidence="5" key="1">
    <citation type="journal article" date="2015" name="Genome Announc.">
        <title>Draft genome sequence of the fungus Penicillium brasilianum MG11.</title>
        <authorList>
            <person name="Horn F."/>
            <person name="Linde J."/>
            <person name="Mattern D.J."/>
            <person name="Walther G."/>
            <person name="Guthke R."/>
            <person name="Brakhage A.A."/>
            <person name="Valiante V."/>
        </authorList>
    </citation>
    <scope>NUCLEOTIDE SEQUENCE [LARGE SCALE GENOMIC DNA]</scope>
    <source>
        <strain evidence="5">MG11</strain>
    </source>
</reference>
<name>A0A0F7TKJ1_PENBI</name>
<dbReference type="SUPFAM" id="SSF48403">
    <property type="entry name" value="Ankyrin repeat"/>
    <property type="match status" value="1"/>
</dbReference>
<feature type="repeat" description="ANK" evidence="3">
    <location>
        <begin position="32"/>
        <end position="64"/>
    </location>
</feature>
<dbReference type="Gene3D" id="1.25.40.20">
    <property type="entry name" value="Ankyrin repeat-containing domain"/>
    <property type="match status" value="2"/>
</dbReference>
<evidence type="ECO:0000256" key="1">
    <source>
        <dbReference type="ARBA" id="ARBA00022737"/>
    </source>
</evidence>
<dbReference type="PANTHER" id="PTHR24171:SF10">
    <property type="entry name" value="ANKYRIN REPEAT DOMAIN-CONTAINING PROTEIN 29-LIKE"/>
    <property type="match status" value="1"/>
</dbReference>
<feature type="repeat" description="ANK" evidence="3">
    <location>
        <begin position="69"/>
        <end position="98"/>
    </location>
</feature>
<dbReference type="PROSITE" id="PS50088">
    <property type="entry name" value="ANK_REPEAT"/>
    <property type="match status" value="3"/>
</dbReference>
<accession>A0A0F7TKJ1</accession>
<dbReference type="PRINTS" id="PR01415">
    <property type="entry name" value="ANKYRIN"/>
</dbReference>
<keyword evidence="2 3" id="KW-0040">ANK repeat</keyword>
<feature type="repeat" description="ANK" evidence="3">
    <location>
        <begin position="129"/>
        <end position="158"/>
    </location>
</feature>
<dbReference type="SMART" id="SM00248">
    <property type="entry name" value="ANK"/>
    <property type="match status" value="3"/>
</dbReference>
<evidence type="ECO:0000313" key="5">
    <source>
        <dbReference type="Proteomes" id="UP000042958"/>
    </source>
</evidence>
<dbReference type="InterPro" id="IPR002110">
    <property type="entry name" value="Ankyrin_rpt"/>
</dbReference>
<evidence type="ECO:0000313" key="4">
    <source>
        <dbReference type="EMBL" id="CEJ57104.1"/>
    </source>
</evidence>
<dbReference type="InterPro" id="IPR036770">
    <property type="entry name" value="Ankyrin_rpt-contain_sf"/>
</dbReference>
<dbReference type="PANTHER" id="PTHR24171">
    <property type="entry name" value="ANKYRIN REPEAT DOMAIN-CONTAINING PROTEIN 39-RELATED"/>
    <property type="match status" value="1"/>
</dbReference>
<dbReference type="AlphaFoldDB" id="A0A0F7TKJ1"/>
<organism evidence="4 5">
    <name type="scientific">Penicillium brasilianum</name>
    <dbReference type="NCBI Taxonomy" id="104259"/>
    <lineage>
        <taxon>Eukaryota</taxon>
        <taxon>Fungi</taxon>
        <taxon>Dikarya</taxon>
        <taxon>Ascomycota</taxon>
        <taxon>Pezizomycotina</taxon>
        <taxon>Eurotiomycetes</taxon>
        <taxon>Eurotiomycetidae</taxon>
        <taxon>Eurotiales</taxon>
        <taxon>Aspergillaceae</taxon>
        <taxon>Penicillium</taxon>
    </lineage>
</organism>
<protein>
    <submittedName>
        <fullName evidence="4">Uncharacterized protein</fullName>
    </submittedName>
</protein>
<evidence type="ECO:0000256" key="2">
    <source>
        <dbReference type="ARBA" id="ARBA00023043"/>
    </source>
</evidence>
<dbReference type="STRING" id="104259.A0A0F7TKJ1"/>
<dbReference type="PROSITE" id="PS50297">
    <property type="entry name" value="ANK_REP_REGION"/>
    <property type="match status" value="2"/>
</dbReference>
<dbReference type="EMBL" id="CDHK01000005">
    <property type="protein sequence ID" value="CEJ57104.1"/>
    <property type="molecule type" value="Genomic_DNA"/>
</dbReference>
<keyword evidence="5" id="KW-1185">Reference proteome</keyword>
<evidence type="ECO:0000256" key="3">
    <source>
        <dbReference type="PROSITE-ProRule" id="PRU00023"/>
    </source>
</evidence>
<dbReference type="Pfam" id="PF12796">
    <property type="entry name" value="Ank_2"/>
    <property type="match status" value="2"/>
</dbReference>
<dbReference type="Proteomes" id="UP000042958">
    <property type="component" value="Unassembled WGS sequence"/>
</dbReference>
<sequence length="158" mass="17425">MELLHHVSDLEHTAVLHLLLENKPRPDLEDSFGRTPLSYAAQNGHLDVVQALVRSGADVYFFEGEIWGTALGAAAMHGHTSIVRFLHDEGASIDVPPNLITKVASRGHMPVLELHITYGAPVNYNRHDSTETPLMAACQWGHTEIVRLLLKHSADVNL</sequence>